<dbReference type="EC" id="2.1.1.113" evidence="2"/>
<evidence type="ECO:0000256" key="4">
    <source>
        <dbReference type="ARBA" id="ARBA00022679"/>
    </source>
</evidence>
<name>A0A1F5HKX8_9BACT</name>
<comment type="similarity">
    <text evidence="1">Belongs to the N(4)/N(6)-methyltransferase family. N(4) subfamily.</text>
</comment>
<gene>
    <name evidence="8" type="ORF">A3F45_00660</name>
</gene>
<dbReference type="GO" id="GO:0003677">
    <property type="term" value="F:DNA binding"/>
    <property type="evidence" value="ECO:0007669"/>
    <property type="project" value="InterPro"/>
</dbReference>
<evidence type="ECO:0000313" key="9">
    <source>
        <dbReference type="Proteomes" id="UP000178369"/>
    </source>
</evidence>
<keyword evidence="6" id="KW-0680">Restriction system</keyword>
<keyword evidence="5" id="KW-0949">S-adenosyl-L-methionine</keyword>
<dbReference type="InterPro" id="IPR017985">
    <property type="entry name" value="MeTrfase_CN4_CS"/>
</dbReference>
<keyword evidence="3" id="KW-0489">Methyltransferase</keyword>
<comment type="catalytic activity">
    <reaction evidence="7">
        <text>a 2'-deoxycytidine in DNA + S-adenosyl-L-methionine = an N(4)-methyl-2'-deoxycytidine in DNA + S-adenosyl-L-homocysteine + H(+)</text>
        <dbReference type="Rhea" id="RHEA:16857"/>
        <dbReference type="Rhea" id="RHEA-COMP:11369"/>
        <dbReference type="Rhea" id="RHEA-COMP:13674"/>
        <dbReference type="ChEBI" id="CHEBI:15378"/>
        <dbReference type="ChEBI" id="CHEBI:57856"/>
        <dbReference type="ChEBI" id="CHEBI:59789"/>
        <dbReference type="ChEBI" id="CHEBI:85452"/>
        <dbReference type="ChEBI" id="CHEBI:137933"/>
        <dbReference type="EC" id="2.1.1.113"/>
    </reaction>
</comment>
<dbReference type="GO" id="GO:0015667">
    <property type="term" value="F:site-specific DNA-methyltransferase (cytosine-N4-specific) activity"/>
    <property type="evidence" value="ECO:0007669"/>
    <property type="project" value="UniProtKB-EC"/>
</dbReference>
<evidence type="ECO:0000256" key="2">
    <source>
        <dbReference type="ARBA" id="ARBA00012185"/>
    </source>
</evidence>
<evidence type="ECO:0000256" key="1">
    <source>
        <dbReference type="ARBA" id="ARBA00010203"/>
    </source>
</evidence>
<dbReference type="GO" id="GO:0009307">
    <property type="term" value="P:DNA restriction-modification system"/>
    <property type="evidence" value="ECO:0007669"/>
    <property type="project" value="UniProtKB-KW"/>
</dbReference>
<reference evidence="8 9" key="1">
    <citation type="journal article" date="2016" name="Nat. Commun.">
        <title>Thousands of microbial genomes shed light on interconnected biogeochemical processes in an aquifer system.</title>
        <authorList>
            <person name="Anantharaman K."/>
            <person name="Brown C.T."/>
            <person name="Hug L.A."/>
            <person name="Sharon I."/>
            <person name="Castelle C.J."/>
            <person name="Probst A.J."/>
            <person name="Thomas B.C."/>
            <person name="Singh A."/>
            <person name="Wilkins M.J."/>
            <person name="Karaoz U."/>
            <person name="Brodie E.L."/>
            <person name="Williams K.H."/>
            <person name="Hubbard S.S."/>
            <person name="Banfield J.F."/>
        </authorList>
    </citation>
    <scope>NUCLEOTIDE SEQUENCE [LARGE SCALE GENOMIC DNA]</scope>
</reference>
<dbReference type="GO" id="GO:0032259">
    <property type="term" value="P:methylation"/>
    <property type="evidence" value="ECO:0007669"/>
    <property type="project" value="UniProtKB-KW"/>
</dbReference>
<proteinExistence type="inferred from homology"/>
<dbReference type="EMBL" id="MFBL01000025">
    <property type="protein sequence ID" value="OGE04786.1"/>
    <property type="molecule type" value="Genomic_DNA"/>
</dbReference>
<accession>A0A1F5HKX8</accession>
<dbReference type="Proteomes" id="UP000178369">
    <property type="component" value="Unassembled WGS sequence"/>
</dbReference>
<dbReference type="PROSITE" id="PS00093">
    <property type="entry name" value="N4_MTASE"/>
    <property type="match status" value="1"/>
</dbReference>
<sequence length="413" mass="47445">MKNDCKVNQNSYYTFKYNNGLGRHGWLRLTPAYSVKLVEEILAGKPTDKSILDPFAGTSTTALCAAYKGFEASTVELNPFSVWLGKVKTEIYDKALLERMRAVGLEITEGLRNNKYEPTDFPNLHNIERWWGEEALVFLAKLKRGISEFCGRKKATDLLQIAFCRTLILISNASFNHQSMSFKKWPSNSLFGNHLVNYADVFNRSLSYVIETAFKNPSNKSEILQGDALELHNIFHEKKFDLVITSPPYANRISYIRELRPYMYWLDYLENGKDAGELDWKTIGGTWGSATSKLNNWENQEKKVIPSKIGVLLGDIAKGKNKNGMILSKYVEKYLMDMWNHFKSLIQVLNSGAEVHYIVGNSSFYGHLVPIEEAYQDMMQKLGFRNIEVKIIRKRNSNRNLYEFDVCATFNPR</sequence>
<dbReference type="InterPro" id="IPR029063">
    <property type="entry name" value="SAM-dependent_MTases_sf"/>
</dbReference>
<dbReference type="AlphaFoldDB" id="A0A1F5HKX8"/>
<keyword evidence="4" id="KW-0808">Transferase</keyword>
<dbReference type="SUPFAM" id="SSF53335">
    <property type="entry name" value="S-adenosyl-L-methionine-dependent methyltransferases"/>
    <property type="match status" value="2"/>
</dbReference>
<dbReference type="Gene3D" id="3.40.50.150">
    <property type="entry name" value="Vaccinia Virus protein VP39"/>
    <property type="match status" value="1"/>
</dbReference>
<evidence type="ECO:0000313" key="8">
    <source>
        <dbReference type="EMBL" id="OGE04786.1"/>
    </source>
</evidence>
<evidence type="ECO:0000256" key="3">
    <source>
        <dbReference type="ARBA" id="ARBA00022603"/>
    </source>
</evidence>
<evidence type="ECO:0000256" key="5">
    <source>
        <dbReference type="ARBA" id="ARBA00022691"/>
    </source>
</evidence>
<evidence type="ECO:0000256" key="7">
    <source>
        <dbReference type="ARBA" id="ARBA00049120"/>
    </source>
</evidence>
<comment type="caution">
    <text evidence="8">The sequence shown here is derived from an EMBL/GenBank/DDBJ whole genome shotgun (WGS) entry which is preliminary data.</text>
</comment>
<organism evidence="8 9">
    <name type="scientific">Candidatus Curtissbacteria bacterium RIFCSPHIGHO2_12_FULL_41_17</name>
    <dbReference type="NCBI Taxonomy" id="1797722"/>
    <lineage>
        <taxon>Bacteria</taxon>
        <taxon>Candidatus Curtissiibacteriota</taxon>
    </lineage>
</organism>
<protein>
    <recommendedName>
        <fullName evidence="2">site-specific DNA-methyltransferase (cytosine-N(4)-specific)</fullName>
        <ecNumber evidence="2">2.1.1.113</ecNumber>
    </recommendedName>
</protein>
<evidence type="ECO:0000256" key="6">
    <source>
        <dbReference type="ARBA" id="ARBA00022747"/>
    </source>
</evidence>